<organism evidence="2 3">
    <name type="scientific">Caerostris extrusa</name>
    <name type="common">Bark spider</name>
    <name type="synonym">Caerostris bankana</name>
    <dbReference type="NCBI Taxonomy" id="172846"/>
    <lineage>
        <taxon>Eukaryota</taxon>
        <taxon>Metazoa</taxon>
        <taxon>Ecdysozoa</taxon>
        <taxon>Arthropoda</taxon>
        <taxon>Chelicerata</taxon>
        <taxon>Arachnida</taxon>
        <taxon>Araneae</taxon>
        <taxon>Araneomorphae</taxon>
        <taxon>Entelegynae</taxon>
        <taxon>Araneoidea</taxon>
        <taxon>Araneidae</taxon>
        <taxon>Caerostris</taxon>
    </lineage>
</organism>
<dbReference type="EMBL" id="BPLR01019584">
    <property type="protein sequence ID" value="GIX69429.1"/>
    <property type="molecule type" value="Genomic_DNA"/>
</dbReference>
<comment type="caution">
    <text evidence="2">The sequence shown here is derived from an EMBL/GenBank/DDBJ whole genome shotgun (WGS) entry which is preliminary data.</text>
</comment>
<reference evidence="2 3" key="1">
    <citation type="submission" date="2021-06" db="EMBL/GenBank/DDBJ databases">
        <title>Caerostris extrusa draft genome.</title>
        <authorList>
            <person name="Kono N."/>
            <person name="Arakawa K."/>
        </authorList>
    </citation>
    <scope>NUCLEOTIDE SEQUENCE [LARGE SCALE GENOMIC DNA]</scope>
</reference>
<dbReference type="AlphaFoldDB" id="A0AAV4MAM4"/>
<proteinExistence type="predicted"/>
<accession>A0AAV4MAM4</accession>
<protein>
    <submittedName>
        <fullName evidence="2">Uncharacterized protein</fullName>
    </submittedName>
</protein>
<keyword evidence="3" id="KW-1185">Reference proteome</keyword>
<evidence type="ECO:0000313" key="3">
    <source>
        <dbReference type="Proteomes" id="UP001054945"/>
    </source>
</evidence>
<evidence type="ECO:0000256" key="1">
    <source>
        <dbReference type="SAM" id="MobiDB-lite"/>
    </source>
</evidence>
<gene>
    <name evidence="2" type="ORF">CEXT_313091</name>
</gene>
<dbReference type="Proteomes" id="UP001054945">
    <property type="component" value="Unassembled WGS sequence"/>
</dbReference>
<sequence>MNNNEATRHSSLKAAHRVFPPVVIFTMLQPCAKAVSDRAAGHKKGPQKRKAAEAKQKLNNESAAILYVL</sequence>
<name>A0AAV4MAM4_CAEEX</name>
<evidence type="ECO:0000313" key="2">
    <source>
        <dbReference type="EMBL" id="GIX69429.1"/>
    </source>
</evidence>
<feature type="region of interest" description="Disordered" evidence="1">
    <location>
        <begin position="37"/>
        <end position="56"/>
    </location>
</feature>